<keyword evidence="1" id="KW-0378">Hydrolase</keyword>
<reference evidence="3 4" key="1">
    <citation type="submission" date="2024-01" db="EMBL/GenBank/DDBJ databases">
        <authorList>
            <person name="Allen C."/>
            <person name="Tagirdzhanova G."/>
        </authorList>
    </citation>
    <scope>NUCLEOTIDE SEQUENCE [LARGE SCALE GENOMIC DNA]</scope>
</reference>
<dbReference type="InterPro" id="IPR000101">
    <property type="entry name" value="GGT_peptidase"/>
</dbReference>
<dbReference type="Proteomes" id="UP001642406">
    <property type="component" value="Unassembled WGS sequence"/>
</dbReference>
<dbReference type="Gene3D" id="1.10.246.130">
    <property type="match status" value="1"/>
</dbReference>
<dbReference type="Pfam" id="PF01019">
    <property type="entry name" value="G_glu_transpept"/>
    <property type="match status" value="1"/>
</dbReference>
<dbReference type="SUPFAM" id="SSF56235">
    <property type="entry name" value="N-terminal nucleophile aminohydrolases (Ntn hydrolases)"/>
    <property type="match status" value="1"/>
</dbReference>
<dbReference type="PANTHER" id="PTHR11686">
    <property type="entry name" value="GAMMA GLUTAMYL TRANSPEPTIDASE"/>
    <property type="match status" value="1"/>
</dbReference>
<accession>A0ABP0BW76</accession>
<feature type="signal peptide" evidence="2">
    <location>
        <begin position="1"/>
        <end position="20"/>
    </location>
</feature>
<comment type="catalytic activity">
    <reaction evidence="1">
        <text>glutathione + H2O = L-cysteinylglycine + L-glutamate</text>
        <dbReference type="Rhea" id="RHEA:28807"/>
        <dbReference type="ChEBI" id="CHEBI:15377"/>
        <dbReference type="ChEBI" id="CHEBI:29985"/>
        <dbReference type="ChEBI" id="CHEBI:57925"/>
        <dbReference type="ChEBI" id="CHEBI:61694"/>
        <dbReference type="EC" id="3.4.19.13"/>
    </reaction>
</comment>
<comment type="caution">
    <text evidence="3">The sequence shown here is derived from an EMBL/GenBank/DDBJ whole genome shotgun (WGS) entry which is preliminary data.</text>
</comment>
<dbReference type="PRINTS" id="PR01210">
    <property type="entry name" value="GGTRANSPTASE"/>
</dbReference>
<dbReference type="EMBL" id="CAWUHC010000043">
    <property type="protein sequence ID" value="CAK7223250.1"/>
    <property type="molecule type" value="Genomic_DNA"/>
</dbReference>
<comment type="catalytic activity">
    <reaction evidence="1">
        <text>an N-terminal (5-L-glutamyl)-[peptide] + an alpha-amino acid = 5-L-glutamyl amino acid + an N-terminal L-alpha-aminoacyl-[peptide]</text>
        <dbReference type="Rhea" id="RHEA:23904"/>
        <dbReference type="Rhea" id="RHEA-COMP:9780"/>
        <dbReference type="Rhea" id="RHEA-COMP:9795"/>
        <dbReference type="ChEBI" id="CHEBI:77644"/>
        <dbReference type="ChEBI" id="CHEBI:78597"/>
        <dbReference type="ChEBI" id="CHEBI:78599"/>
        <dbReference type="ChEBI" id="CHEBI:78608"/>
        <dbReference type="EC" id="2.3.2.2"/>
    </reaction>
</comment>
<evidence type="ECO:0000313" key="3">
    <source>
        <dbReference type="EMBL" id="CAK7223250.1"/>
    </source>
</evidence>
<sequence>MHRLAYALLLVACRPHLTAALPPLQKPLQSGDYGHGDVVSPSGSHGAVACESTICSKIGIDLMRQGGNAADAMVGTTLCVGVIGMYHSGIGGGGFMLVRGPDGSYESVDYRETAPAAAYEGMYDGNVYGSVIGGLAVGVPGELRGLEYLHNKYGTLPWKTVVMPAVHVARNGFPVSHDLVRYMTAATATVGTFLTDDPVWAEDFAPNGTLLQLGDSITRKRYANTLETIAKEGIATFYEGAMAKNMVQLIRDNNGSMTLDDYKDYKIISRPAVSTMFRGRRLFSTGAPSSGAVALSILKTMEQYPATGVGSDGDYDSEGQNSKVNLSTHRFDEAMRFSYGARTRLGDPDYVDGVAALEADLLSHQRAEITRHKIHDDTTLPVEDYNPEGSYSEPGHGTSHIVTTDRSGLAISSTTTINTLFGSLLMTAEGGIILNNEMNDFSIPHANNEFGYPPSPANFIRGGKRPLSSITPIMAEEVVDGDDSETTPGRLFLVTGAAGGSRIISATAQVAWRVLEQGMSMHEALAEPRLHDQLAPNQVTFEVMFDNSTVASMAARGHNVTWTSTYASAAQGIRVLPGGVFEAASEPRQLNSGGHSF</sequence>
<dbReference type="Gene3D" id="3.60.20.40">
    <property type="match status" value="1"/>
</dbReference>
<protein>
    <recommendedName>
        <fullName evidence="1">Glutathione hydrolase</fullName>
        <ecNumber evidence="1">2.3.2.2</ecNumber>
        <ecNumber evidence="1">3.4.19.13</ecNumber>
    </recommendedName>
    <alternativeName>
        <fullName evidence="1">Gamma-glutamyltransferase</fullName>
    </alternativeName>
    <alternativeName>
        <fullName evidence="1">Gamma-glutamyltranspeptidase</fullName>
    </alternativeName>
</protein>
<keyword evidence="2" id="KW-0732">Signal</keyword>
<keyword evidence="1" id="KW-0808">Transferase</keyword>
<dbReference type="EC" id="3.4.19.13" evidence="1"/>
<proteinExistence type="predicted"/>
<evidence type="ECO:0000256" key="1">
    <source>
        <dbReference type="RuleBase" id="RU368068"/>
    </source>
</evidence>
<comment type="pathway">
    <text evidence="1">Sulfur metabolism; glutathione metabolism.</text>
</comment>
<dbReference type="NCBIfam" id="TIGR00066">
    <property type="entry name" value="g_glut_trans"/>
    <property type="match status" value="1"/>
</dbReference>
<feature type="chain" id="PRO_5046295196" description="Glutathione hydrolase" evidence="2">
    <location>
        <begin position="21"/>
        <end position="597"/>
    </location>
</feature>
<comment type="function">
    <text evidence="1">Cleaves the gamma-glutamyl peptide bond of glutathione and glutathione conjugates.</text>
</comment>
<keyword evidence="4" id="KW-1185">Reference proteome</keyword>
<dbReference type="EC" id="2.3.2.2" evidence="1"/>
<dbReference type="PANTHER" id="PTHR11686:SF62">
    <property type="entry name" value="GLUTATHIONE HYDROLASE"/>
    <property type="match status" value="1"/>
</dbReference>
<gene>
    <name evidence="3" type="ORF">SBRCBS47491_005144</name>
</gene>
<evidence type="ECO:0000256" key="2">
    <source>
        <dbReference type="SAM" id="SignalP"/>
    </source>
</evidence>
<keyword evidence="1" id="KW-0012">Acyltransferase</keyword>
<evidence type="ECO:0000313" key="4">
    <source>
        <dbReference type="Proteomes" id="UP001642406"/>
    </source>
</evidence>
<comment type="catalytic activity">
    <reaction evidence="1">
        <text>an S-substituted glutathione + H2O = an S-substituted L-cysteinylglycine + L-glutamate</text>
        <dbReference type="Rhea" id="RHEA:59468"/>
        <dbReference type="ChEBI" id="CHEBI:15377"/>
        <dbReference type="ChEBI" id="CHEBI:29985"/>
        <dbReference type="ChEBI" id="CHEBI:90779"/>
        <dbReference type="ChEBI" id="CHEBI:143103"/>
        <dbReference type="EC" id="3.4.19.13"/>
    </reaction>
</comment>
<dbReference type="InterPro" id="IPR043137">
    <property type="entry name" value="GGT_ssub_C"/>
</dbReference>
<name>A0ABP0BW76_9PEZI</name>
<dbReference type="InterPro" id="IPR029055">
    <property type="entry name" value="Ntn_hydrolases_N"/>
</dbReference>
<dbReference type="InterPro" id="IPR043138">
    <property type="entry name" value="GGT_lsub"/>
</dbReference>
<organism evidence="3 4">
    <name type="scientific">Sporothrix bragantina</name>
    <dbReference type="NCBI Taxonomy" id="671064"/>
    <lineage>
        <taxon>Eukaryota</taxon>
        <taxon>Fungi</taxon>
        <taxon>Dikarya</taxon>
        <taxon>Ascomycota</taxon>
        <taxon>Pezizomycotina</taxon>
        <taxon>Sordariomycetes</taxon>
        <taxon>Sordariomycetidae</taxon>
        <taxon>Ophiostomatales</taxon>
        <taxon>Ophiostomataceae</taxon>
        <taxon>Sporothrix</taxon>
    </lineage>
</organism>